<feature type="non-terminal residue" evidence="1">
    <location>
        <position position="186"/>
    </location>
</feature>
<dbReference type="EMBL" id="QBLH01003037">
    <property type="protein sequence ID" value="TGZ45880.1"/>
    <property type="molecule type" value="Genomic_DNA"/>
</dbReference>
<keyword evidence="2" id="KW-1185">Reference proteome</keyword>
<dbReference type="STRING" id="300112.A0A4S2KA12"/>
<evidence type="ECO:0000313" key="2">
    <source>
        <dbReference type="Proteomes" id="UP000310200"/>
    </source>
</evidence>
<dbReference type="Proteomes" id="UP000310200">
    <property type="component" value="Unassembled WGS sequence"/>
</dbReference>
<gene>
    <name evidence="1" type="ORF">DBV15_11910</name>
</gene>
<sequence length="186" mass="21338">MLKVDNLLKRLSIGLPNMPKIHKTLLKSNFNLEISNLESGGKMWYKGFTVNLDQMLLQDYLRTHGKIIIDINIDGLPLFNSSKLKFWSILGHLVGTLNEPFIIAVYCGKSDPQNIEEYLEKYVSELEDLFHNGYEYEGNNYEVVIRNYVLDAPARAFIKCCKGHSGYAGCEKCTVIGKYHNHRITF</sequence>
<reference evidence="1 2" key="1">
    <citation type="journal article" date="2019" name="Philos. Trans. R. Soc. Lond., B, Biol. Sci.">
        <title>Ant behaviour and brain gene expression of defending hosts depend on the ecological success of the intruding social parasite.</title>
        <authorList>
            <person name="Kaur R."/>
            <person name="Stoldt M."/>
            <person name="Jongepier E."/>
            <person name="Feldmeyer B."/>
            <person name="Menzel F."/>
            <person name="Bornberg-Bauer E."/>
            <person name="Foitzik S."/>
        </authorList>
    </citation>
    <scope>NUCLEOTIDE SEQUENCE [LARGE SCALE GENOMIC DNA]</scope>
    <source>
        <tissue evidence="1">Whole body</tissue>
    </source>
</reference>
<comment type="caution">
    <text evidence="1">The sequence shown here is derived from an EMBL/GenBank/DDBJ whole genome shotgun (WGS) entry which is preliminary data.</text>
</comment>
<dbReference type="PANTHER" id="PTHR33053:SF25">
    <property type="entry name" value="TRANSPOSASE DOMAIN-CONTAINING PROTEIN"/>
    <property type="match status" value="1"/>
</dbReference>
<organism evidence="1 2">
    <name type="scientific">Temnothorax longispinosus</name>
    <dbReference type="NCBI Taxonomy" id="300112"/>
    <lineage>
        <taxon>Eukaryota</taxon>
        <taxon>Metazoa</taxon>
        <taxon>Ecdysozoa</taxon>
        <taxon>Arthropoda</taxon>
        <taxon>Hexapoda</taxon>
        <taxon>Insecta</taxon>
        <taxon>Pterygota</taxon>
        <taxon>Neoptera</taxon>
        <taxon>Endopterygota</taxon>
        <taxon>Hymenoptera</taxon>
        <taxon>Apocrita</taxon>
        <taxon>Aculeata</taxon>
        <taxon>Formicoidea</taxon>
        <taxon>Formicidae</taxon>
        <taxon>Myrmicinae</taxon>
        <taxon>Temnothorax</taxon>
    </lineage>
</organism>
<dbReference type="AlphaFoldDB" id="A0A4S2KA12"/>
<accession>A0A4S2KA12</accession>
<proteinExistence type="predicted"/>
<dbReference type="PANTHER" id="PTHR33053">
    <property type="entry name" value="PROTEIN, PUTATIVE-RELATED"/>
    <property type="match status" value="1"/>
</dbReference>
<name>A0A4S2KA12_9HYME</name>
<evidence type="ECO:0000313" key="1">
    <source>
        <dbReference type="EMBL" id="TGZ45880.1"/>
    </source>
</evidence>
<protein>
    <submittedName>
        <fullName evidence="1">Tpa</fullName>
    </submittedName>
</protein>